<evidence type="ECO:0000256" key="2">
    <source>
        <dbReference type="ARBA" id="ARBA00023043"/>
    </source>
</evidence>
<name>B6HJM9_PENRW</name>
<reference evidence="4 5" key="1">
    <citation type="journal article" date="2008" name="Nat. Biotechnol.">
        <title>Genome sequencing and analysis of the filamentous fungus Penicillium chrysogenum.</title>
        <authorList>
            <person name="van den Berg M.A."/>
            <person name="Albang R."/>
            <person name="Albermann K."/>
            <person name="Badger J.H."/>
            <person name="Daran J.-M."/>
            <person name="Driessen A.J.M."/>
            <person name="Garcia-Estrada C."/>
            <person name="Fedorova N.D."/>
            <person name="Harris D.M."/>
            <person name="Heijne W.H.M."/>
            <person name="Joardar V.S."/>
            <person name="Kiel J.A.K.W."/>
            <person name="Kovalchuk A."/>
            <person name="Martin J.F."/>
            <person name="Nierman W.C."/>
            <person name="Nijland J.G."/>
            <person name="Pronk J.T."/>
            <person name="Roubos J.A."/>
            <person name="van der Klei I.J."/>
            <person name="van Peij N.N.M.E."/>
            <person name="Veenhuis M."/>
            <person name="von Doehren H."/>
            <person name="Wagner C."/>
            <person name="Wortman J.R."/>
            <person name="Bovenberg R.A.L."/>
        </authorList>
    </citation>
    <scope>NUCLEOTIDE SEQUENCE [LARGE SCALE GENOMIC DNA]</scope>
    <source>
        <strain evidence="5">ATCC 28089 / DSM 1075 / NRRL 1951 / Wisconsin 54-1255</strain>
    </source>
</reference>
<keyword evidence="2 3" id="KW-0040">ANK repeat</keyword>
<dbReference type="GO" id="GO:0005737">
    <property type="term" value="C:cytoplasm"/>
    <property type="evidence" value="ECO:0007669"/>
    <property type="project" value="TreeGrafter"/>
</dbReference>
<sequence>MPKPDIPVLPKLPAEAIRLAHLLEAFLQAEKSWSGLLHPDQRVLITFIVRNYDTGSTLPKATQSSNGIACYPGIWTQKEYRVKKAIQRMVDLASPPLERCWRSQLGGKSILDLPAELMLLIEHELSDNELYNLCRANRGLYHILSGRLCQRGMQDLRAFERSLRRNKRISFIKAIGVLSNVPETAPWSTDPLFHMVSNKNAKLIQFLVSKDGLLGCALRGLIKYILRVLRNRIWWRYDEPDWRSTENCLKWGADPNYRFKDGSSLLCIAIQKVPLWKPRLKPEMTCRHVKLLLDHGADPNCAGSFPDMWSPLHLACFYYQPDIMQVLLNVGADPNAKDVHGCTPLHMLFSESSVRAVNRSILLDILLADRRVKIDERDDDGCTPLHAAARRGHLQTALKFAKQVVRMPDKVDINAQDNEGETPLGGCISIDRYRMARILLEQDRLDPSLGPKDDFPLLFAVRLRRRLTVKSLLKSKRLDVNKRTSTGKTALLEAIEIGHKDIIRMLAKAGADPDIGMDGGKTPRQQMLAAGIYVKWQTHPSSSRSLSSSS</sequence>
<dbReference type="BioCyc" id="PCHR:PC21G02350-MONOMER"/>
<dbReference type="PANTHER" id="PTHR24198:SF165">
    <property type="entry name" value="ANKYRIN REPEAT-CONTAINING PROTEIN-RELATED"/>
    <property type="match status" value="1"/>
</dbReference>
<keyword evidence="5" id="KW-1185">Reference proteome</keyword>
<evidence type="ECO:0000313" key="4">
    <source>
        <dbReference type="EMBL" id="CAP95132.1"/>
    </source>
</evidence>
<accession>B6HJM9</accession>
<gene>
    <name evidence="4" type="ORF">Pc21g02350</name>
    <name evidence="4" type="ORF">PCH_Pc21g02350</name>
</gene>
<dbReference type="OrthoDB" id="20872at2759"/>
<dbReference type="SMART" id="SM00248">
    <property type="entry name" value="ANK"/>
    <property type="match status" value="7"/>
</dbReference>
<dbReference type="InterPro" id="IPR002110">
    <property type="entry name" value="Ankyrin_rpt"/>
</dbReference>
<dbReference type="PROSITE" id="PS50297">
    <property type="entry name" value="ANK_REP_REGION"/>
    <property type="match status" value="2"/>
</dbReference>
<dbReference type="PROSITE" id="PS50088">
    <property type="entry name" value="ANK_REPEAT"/>
    <property type="match status" value="2"/>
</dbReference>
<dbReference type="EMBL" id="AM920436">
    <property type="protein sequence ID" value="CAP95132.1"/>
    <property type="molecule type" value="Genomic_DNA"/>
</dbReference>
<dbReference type="Gene3D" id="1.25.40.20">
    <property type="entry name" value="Ankyrin repeat-containing domain"/>
    <property type="match status" value="2"/>
</dbReference>
<protein>
    <submittedName>
        <fullName evidence="4">Pc21g02350 protein</fullName>
    </submittedName>
</protein>
<dbReference type="HOGENOM" id="CLU_495315_0_0_1"/>
<dbReference type="SUPFAM" id="SSF48403">
    <property type="entry name" value="Ankyrin repeat"/>
    <property type="match status" value="2"/>
</dbReference>
<dbReference type="InterPro" id="IPR036770">
    <property type="entry name" value="Ankyrin_rpt-contain_sf"/>
</dbReference>
<evidence type="ECO:0000313" key="5">
    <source>
        <dbReference type="Proteomes" id="UP000000724"/>
    </source>
</evidence>
<dbReference type="Proteomes" id="UP000000724">
    <property type="component" value="Contig Pc00c21"/>
</dbReference>
<feature type="repeat" description="ANK" evidence="3">
    <location>
        <begin position="307"/>
        <end position="339"/>
    </location>
</feature>
<feature type="repeat" description="ANK" evidence="3">
    <location>
        <begin position="486"/>
        <end position="518"/>
    </location>
</feature>
<dbReference type="eggNOG" id="KOG4177">
    <property type="taxonomic scope" value="Eukaryota"/>
</dbReference>
<dbReference type="AlphaFoldDB" id="B6HJM9"/>
<dbReference type="Pfam" id="PF12796">
    <property type="entry name" value="Ank_2"/>
    <property type="match status" value="3"/>
</dbReference>
<proteinExistence type="predicted"/>
<dbReference type="VEuPathDB" id="FungiDB:PCH_Pc21g02350"/>
<dbReference type="PRINTS" id="PR01415">
    <property type="entry name" value="ANKYRIN"/>
</dbReference>
<keyword evidence="1" id="KW-0677">Repeat</keyword>
<evidence type="ECO:0000256" key="3">
    <source>
        <dbReference type="PROSITE-ProRule" id="PRU00023"/>
    </source>
</evidence>
<dbReference type="PANTHER" id="PTHR24198">
    <property type="entry name" value="ANKYRIN REPEAT AND PROTEIN KINASE DOMAIN-CONTAINING PROTEIN"/>
    <property type="match status" value="1"/>
</dbReference>
<dbReference type="OMA" id="WRSTENC"/>
<evidence type="ECO:0000256" key="1">
    <source>
        <dbReference type="ARBA" id="ARBA00022737"/>
    </source>
</evidence>
<organism evidence="4 5">
    <name type="scientific">Penicillium rubens (strain ATCC 28089 / DSM 1075 / NRRL 1951 / Wisconsin 54-1255)</name>
    <name type="common">Penicillium chrysogenum</name>
    <dbReference type="NCBI Taxonomy" id="500485"/>
    <lineage>
        <taxon>Eukaryota</taxon>
        <taxon>Fungi</taxon>
        <taxon>Dikarya</taxon>
        <taxon>Ascomycota</taxon>
        <taxon>Pezizomycotina</taxon>
        <taxon>Eurotiomycetes</taxon>
        <taxon>Eurotiomycetidae</taxon>
        <taxon>Eurotiales</taxon>
        <taxon>Aspergillaceae</taxon>
        <taxon>Penicillium</taxon>
        <taxon>Penicillium chrysogenum species complex</taxon>
    </lineage>
</organism>